<protein>
    <submittedName>
        <fullName evidence="2">Uncharacterized protein</fullName>
    </submittedName>
</protein>
<dbReference type="RefSeq" id="WP_381446344.1">
    <property type="nucleotide sequence ID" value="NZ_JBHSNP010000028.1"/>
</dbReference>
<dbReference type="EMBL" id="JBHSNP010000028">
    <property type="protein sequence ID" value="MFC5604505.1"/>
    <property type="molecule type" value="Genomic_DNA"/>
</dbReference>
<comment type="caution">
    <text evidence="2">The sequence shown here is derived from an EMBL/GenBank/DDBJ whole genome shotgun (WGS) entry which is preliminary data.</text>
</comment>
<accession>A0ABW0TZM9</accession>
<name>A0ABW0TZM9_9BACL</name>
<organism evidence="2 3">
    <name type="scientific">Sporosarcina koreensis</name>
    <dbReference type="NCBI Taxonomy" id="334735"/>
    <lineage>
        <taxon>Bacteria</taxon>
        <taxon>Bacillati</taxon>
        <taxon>Bacillota</taxon>
        <taxon>Bacilli</taxon>
        <taxon>Bacillales</taxon>
        <taxon>Caryophanaceae</taxon>
        <taxon>Sporosarcina</taxon>
    </lineage>
</organism>
<sequence length="163" mass="18392">MLRIPKNQFFKTAIRFKSRDIRVDYVVLVLERIEIEMAAFGNLSLMTLFPITLLLLTMEIVLASYKSLSPKWTAKLAYGNLIINAAWTILIIILLLNPSLVLPHLADVIADVFQRSPDDIIPQVRLIIIVIGLASIATTIIDAFSGFRKLRTENGEVNEVTRE</sequence>
<reference evidence="3" key="1">
    <citation type="journal article" date="2019" name="Int. J. Syst. Evol. Microbiol.">
        <title>The Global Catalogue of Microorganisms (GCM) 10K type strain sequencing project: providing services to taxonomists for standard genome sequencing and annotation.</title>
        <authorList>
            <consortium name="The Broad Institute Genomics Platform"/>
            <consortium name="The Broad Institute Genome Sequencing Center for Infectious Disease"/>
            <person name="Wu L."/>
            <person name="Ma J."/>
        </authorList>
    </citation>
    <scope>NUCLEOTIDE SEQUENCE [LARGE SCALE GENOMIC DNA]</scope>
    <source>
        <strain evidence="3">KACC 11299</strain>
    </source>
</reference>
<feature type="transmembrane region" description="Helical" evidence="1">
    <location>
        <begin position="77"/>
        <end position="100"/>
    </location>
</feature>
<evidence type="ECO:0000256" key="1">
    <source>
        <dbReference type="SAM" id="Phobius"/>
    </source>
</evidence>
<proteinExistence type="predicted"/>
<dbReference type="Proteomes" id="UP001596071">
    <property type="component" value="Unassembled WGS sequence"/>
</dbReference>
<keyword evidence="1" id="KW-1133">Transmembrane helix</keyword>
<evidence type="ECO:0000313" key="3">
    <source>
        <dbReference type="Proteomes" id="UP001596071"/>
    </source>
</evidence>
<gene>
    <name evidence="2" type="ORF">ACFPTP_14830</name>
</gene>
<keyword evidence="1" id="KW-0812">Transmembrane</keyword>
<keyword evidence="1" id="KW-0472">Membrane</keyword>
<feature type="transmembrane region" description="Helical" evidence="1">
    <location>
        <begin position="120"/>
        <end position="141"/>
    </location>
</feature>
<feature type="transmembrane region" description="Helical" evidence="1">
    <location>
        <begin position="45"/>
        <end position="65"/>
    </location>
</feature>
<evidence type="ECO:0000313" key="2">
    <source>
        <dbReference type="EMBL" id="MFC5604505.1"/>
    </source>
</evidence>
<keyword evidence="3" id="KW-1185">Reference proteome</keyword>